<dbReference type="PANTHER" id="PTHR22911:SF137">
    <property type="entry name" value="SOLUTE CARRIER FAMILY 35 MEMBER G2-RELATED"/>
    <property type="match status" value="1"/>
</dbReference>
<dbReference type="PANTHER" id="PTHR22911">
    <property type="entry name" value="ACYL-MALONYL CONDENSING ENZYME-RELATED"/>
    <property type="match status" value="1"/>
</dbReference>
<dbReference type="GeneID" id="118428828"/>
<dbReference type="OrthoDB" id="10048290at2759"/>
<dbReference type="OMA" id="PLRGNDW"/>
<proteinExistence type="predicted"/>
<evidence type="ECO:0000259" key="2">
    <source>
        <dbReference type="Pfam" id="PF00892"/>
    </source>
</evidence>
<dbReference type="GO" id="GO:0016020">
    <property type="term" value="C:membrane"/>
    <property type="evidence" value="ECO:0000318"/>
    <property type="project" value="GO_Central"/>
</dbReference>
<evidence type="ECO:0000256" key="1">
    <source>
        <dbReference type="SAM" id="Phobius"/>
    </source>
</evidence>
<dbReference type="AlphaFoldDB" id="A0A9J7M6R8"/>
<feature type="transmembrane region" description="Helical" evidence="1">
    <location>
        <begin position="110"/>
        <end position="129"/>
    </location>
</feature>
<dbReference type="SUPFAM" id="SSF103481">
    <property type="entry name" value="Multidrug resistance efflux transporter EmrE"/>
    <property type="match status" value="1"/>
</dbReference>
<name>A0A9J7M6R8_BRAFL</name>
<dbReference type="RefSeq" id="XP_035694944.1">
    <property type="nucleotide sequence ID" value="XM_035839051.1"/>
</dbReference>
<feature type="transmembrane region" description="Helical" evidence="1">
    <location>
        <begin position="277"/>
        <end position="299"/>
    </location>
</feature>
<evidence type="ECO:0000313" key="3">
    <source>
        <dbReference type="Proteomes" id="UP000001554"/>
    </source>
</evidence>
<feature type="transmembrane region" description="Helical" evidence="1">
    <location>
        <begin position="306"/>
        <end position="329"/>
    </location>
</feature>
<feature type="transmembrane region" description="Helical" evidence="1">
    <location>
        <begin position="211"/>
        <end position="233"/>
    </location>
</feature>
<dbReference type="KEGG" id="bfo:118428828"/>
<reference evidence="4" key="2">
    <citation type="submission" date="2025-08" db="UniProtKB">
        <authorList>
            <consortium name="RefSeq"/>
        </authorList>
    </citation>
    <scope>IDENTIFICATION</scope>
    <source>
        <strain evidence="4">S238N-H82</strain>
        <tissue evidence="4">Testes</tissue>
    </source>
</reference>
<organism evidence="3 4">
    <name type="scientific">Branchiostoma floridae</name>
    <name type="common">Florida lancelet</name>
    <name type="synonym">Amphioxus</name>
    <dbReference type="NCBI Taxonomy" id="7739"/>
    <lineage>
        <taxon>Eukaryota</taxon>
        <taxon>Metazoa</taxon>
        <taxon>Chordata</taxon>
        <taxon>Cephalochordata</taxon>
        <taxon>Leptocardii</taxon>
        <taxon>Amphioxiformes</taxon>
        <taxon>Branchiostomatidae</taxon>
        <taxon>Branchiostoma</taxon>
    </lineage>
</organism>
<feature type="transmembrane region" description="Helical" evidence="1">
    <location>
        <begin position="245"/>
        <end position="265"/>
    </location>
</feature>
<gene>
    <name evidence="4" type="primary">LOC118428828</name>
</gene>
<dbReference type="InterPro" id="IPR000620">
    <property type="entry name" value="EamA_dom"/>
</dbReference>
<accession>A0A9J7M6R8</accession>
<keyword evidence="3" id="KW-1185">Reference proteome</keyword>
<feature type="transmembrane region" description="Helical" evidence="1">
    <location>
        <begin position="46"/>
        <end position="68"/>
    </location>
</feature>
<dbReference type="InterPro" id="IPR037185">
    <property type="entry name" value="EmrE-like"/>
</dbReference>
<feature type="domain" description="EamA" evidence="2">
    <location>
        <begin position="17"/>
        <end position="153"/>
    </location>
</feature>
<dbReference type="Pfam" id="PF00892">
    <property type="entry name" value="EamA"/>
    <property type="match status" value="1"/>
</dbReference>
<keyword evidence="1" id="KW-0812">Transmembrane</keyword>
<protein>
    <submittedName>
        <fullName evidence="4">Uncharacterized protein LOC118428828</fullName>
    </submittedName>
</protein>
<feature type="transmembrane region" description="Helical" evidence="1">
    <location>
        <begin position="136"/>
        <end position="156"/>
    </location>
</feature>
<evidence type="ECO:0000313" key="4">
    <source>
        <dbReference type="RefSeq" id="XP_035694944.1"/>
    </source>
</evidence>
<sequence length="392" mass="42813">MVRAWFSKLYSRLSNGKGLLASLAAAVGFTVSPVLSRRAADAGVPGFQLVLVNELCKLALFVPLALIFRVPLRGNDWKQTVLMVVNGALRALGGTLLVLSVILIPPGNALAISQGAAAPIFGMIVAWLIMREAPGWPNVIGIVFQIAGVAMIVFGGRPALDSSTEHSDSSCANSLNNTLPENIISCNTSQIDNDTTTTERETSRKLIHDPYAAYVVGNIFAVLYPLVLAFVDVLNRKHLKSNAKLTCIVFSEGWGFILIIPVMFLTSTPKWTLELEVVFSLIGQGVILTLAVGCFYLGLNTEKAATVYIMLGLSTVLGYVVQYFVVHITPQTLELFGAATITLTIVVVFLFTWRKRARKRANEFTATKEENEKVQINNEPDEIEYRLYESSV</sequence>
<feature type="transmembrane region" description="Helical" evidence="1">
    <location>
        <begin position="80"/>
        <end position="104"/>
    </location>
</feature>
<dbReference type="Proteomes" id="UP000001554">
    <property type="component" value="Chromosome 13"/>
</dbReference>
<reference evidence="3" key="1">
    <citation type="journal article" date="2020" name="Nat. Ecol. Evol.">
        <title>Deeply conserved synteny resolves early events in vertebrate evolution.</title>
        <authorList>
            <person name="Simakov O."/>
            <person name="Marletaz F."/>
            <person name="Yue J.X."/>
            <person name="O'Connell B."/>
            <person name="Jenkins J."/>
            <person name="Brandt A."/>
            <person name="Calef R."/>
            <person name="Tung C.H."/>
            <person name="Huang T.K."/>
            <person name="Schmutz J."/>
            <person name="Satoh N."/>
            <person name="Yu J.K."/>
            <person name="Putnam N.H."/>
            <person name="Green R.E."/>
            <person name="Rokhsar D.S."/>
        </authorList>
    </citation>
    <scope>NUCLEOTIDE SEQUENCE [LARGE SCALE GENOMIC DNA]</scope>
    <source>
        <strain evidence="3">S238N-H82</strain>
    </source>
</reference>
<keyword evidence="1" id="KW-1133">Transmembrane helix</keyword>
<keyword evidence="1" id="KW-0472">Membrane</keyword>
<feature type="transmembrane region" description="Helical" evidence="1">
    <location>
        <begin position="335"/>
        <end position="353"/>
    </location>
</feature>